<dbReference type="InterPro" id="IPR036388">
    <property type="entry name" value="WH-like_DNA-bd_sf"/>
</dbReference>
<dbReference type="Pfam" id="PF17874">
    <property type="entry name" value="TPR_MalT"/>
    <property type="match status" value="1"/>
</dbReference>
<protein>
    <submittedName>
        <fullName evidence="5">LuxR C-terminal-related transcriptional regulator</fullName>
    </submittedName>
</protein>
<organism evidence="5 6">
    <name type="scientific">Variovorax humicola</name>
    <dbReference type="NCBI Taxonomy" id="1769758"/>
    <lineage>
        <taxon>Bacteria</taxon>
        <taxon>Pseudomonadati</taxon>
        <taxon>Pseudomonadota</taxon>
        <taxon>Betaproteobacteria</taxon>
        <taxon>Burkholderiales</taxon>
        <taxon>Comamonadaceae</taxon>
        <taxon>Variovorax</taxon>
    </lineage>
</organism>
<evidence type="ECO:0000256" key="1">
    <source>
        <dbReference type="ARBA" id="ARBA00023015"/>
    </source>
</evidence>
<dbReference type="Pfam" id="PF00196">
    <property type="entry name" value="GerE"/>
    <property type="match status" value="1"/>
</dbReference>
<dbReference type="InterPro" id="IPR000792">
    <property type="entry name" value="Tscrpt_reg_LuxR_C"/>
</dbReference>
<feature type="domain" description="HTH luxR-type" evidence="4">
    <location>
        <begin position="836"/>
        <end position="901"/>
    </location>
</feature>
<evidence type="ECO:0000256" key="2">
    <source>
        <dbReference type="ARBA" id="ARBA00023125"/>
    </source>
</evidence>
<reference evidence="5 6" key="1">
    <citation type="submission" date="2024-03" db="EMBL/GenBank/DDBJ databases">
        <title>Novel species of the genus Variovorax.</title>
        <authorList>
            <person name="Liu Q."/>
            <person name="Xin Y.-H."/>
        </authorList>
    </citation>
    <scope>NUCLEOTIDE SEQUENCE [LARGE SCALE GENOMIC DNA]</scope>
    <source>
        <strain evidence="5 6">KACC 18501</strain>
    </source>
</reference>
<dbReference type="PANTHER" id="PTHR44688:SF16">
    <property type="entry name" value="DNA-BINDING TRANSCRIPTIONAL ACTIVATOR DEVR_DOSR"/>
    <property type="match status" value="1"/>
</dbReference>
<comment type="caution">
    <text evidence="5">The sequence shown here is derived from an EMBL/GenBank/DDBJ whole genome shotgun (WGS) entry which is preliminary data.</text>
</comment>
<evidence type="ECO:0000259" key="4">
    <source>
        <dbReference type="PROSITE" id="PS50043"/>
    </source>
</evidence>
<keyword evidence="2" id="KW-0238">DNA-binding</keyword>
<evidence type="ECO:0000256" key="3">
    <source>
        <dbReference type="ARBA" id="ARBA00023163"/>
    </source>
</evidence>
<dbReference type="CDD" id="cd06170">
    <property type="entry name" value="LuxR_C_like"/>
    <property type="match status" value="1"/>
</dbReference>
<dbReference type="Pfam" id="PF25873">
    <property type="entry name" value="WHD_MalT"/>
    <property type="match status" value="1"/>
</dbReference>
<keyword evidence="1" id="KW-0805">Transcription regulation</keyword>
<dbReference type="InterPro" id="IPR059106">
    <property type="entry name" value="WHD_MalT"/>
</dbReference>
<accession>A0ABU8W7Z3</accession>
<dbReference type="SUPFAM" id="SSF48452">
    <property type="entry name" value="TPR-like"/>
    <property type="match status" value="1"/>
</dbReference>
<dbReference type="Gene3D" id="1.10.10.10">
    <property type="entry name" value="Winged helix-like DNA-binding domain superfamily/Winged helix DNA-binding domain"/>
    <property type="match status" value="1"/>
</dbReference>
<dbReference type="InterPro" id="IPR016032">
    <property type="entry name" value="Sig_transdc_resp-reg_C-effctor"/>
</dbReference>
<dbReference type="PRINTS" id="PR00038">
    <property type="entry name" value="HTHLUXR"/>
</dbReference>
<dbReference type="InterPro" id="IPR027417">
    <property type="entry name" value="P-loop_NTPase"/>
</dbReference>
<gene>
    <name evidence="5" type="ORF">WKW80_29355</name>
</gene>
<dbReference type="Gene3D" id="1.25.40.10">
    <property type="entry name" value="Tetratricopeptide repeat domain"/>
    <property type="match status" value="1"/>
</dbReference>
<name>A0ABU8W7Z3_9BURK</name>
<dbReference type="SUPFAM" id="SSF46894">
    <property type="entry name" value="C-terminal effector domain of the bipartite response regulators"/>
    <property type="match status" value="1"/>
</dbReference>
<keyword evidence="3" id="KW-0804">Transcription</keyword>
<dbReference type="Proteomes" id="UP001363010">
    <property type="component" value="Unassembled WGS sequence"/>
</dbReference>
<dbReference type="Pfam" id="PF13191">
    <property type="entry name" value="AAA_16"/>
    <property type="match status" value="1"/>
</dbReference>
<dbReference type="Gene3D" id="3.40.50.300">
    <property type="entry name" value="P-loop containing nucleotide triphosphate hydrolases"/>
    <property type="match status" value="1"/>
</dbReference>
<dbReference type="PANTHER" id="PTHR44688">
    <property type="entry name" value="DNA-BINDING TRANSCRIPTIONAL ACTIVATOR DEVR_DOSR"/>
    <property type="match status" value="1"/>
</dbReference>
<dbReference type="InterPro" id="IPR011990">
    <property type="entry name" value="TPR-like_helical_dom_sf"/>
</dbReference>
<dbReference type="RefSeq" id="WP_340367125.1">
    <property type="nucleotide sequence ID" value="NZ_JBBKZV010000029.1"/>
</dbReference>
<dbReference type="InterPro" id="IPR041617">
    <property type="entry name" value="TPR_MalT"/>
</dbReference>
<sequence length="904" mass="98645">MAQKIPEERLLHAKLTPPTARQGQIVRQAVVDAVCAASGAKLVLLRAPAGFGKSTVMLQCMERLNAMSVATAWLTVDRADNDASRFLAGLEAAARRIAEGDDDEEPRAREARTVGDVALRVIARLARHDKPFALFLDDFEAVQDPGVVALLRELIENLAPQGRLIVGSRAMPDLRLGRLRARGQLLEVDAARLRFSLDETARFIAARRAAPLDFEDLSRLHSKTEGWVAAVWLAAVALERSGSAGEFIARFSGTEQSVAEYLAEDVLARQAPQVRDFLLRTSVLKHLEASLCDALLPGVNSARILHELEGADVLLIPIGAPGTLYRYHSLFARFLQDQLAREAPGEVRRLHAAASAWYVAQRRPVPAIDHAIEGKDTAQAVLLLKAHAPALLAQGRMRLLARWLDALAPEVLTAQPALQLIRIWSVCFTRGAVEAMEMLERSDLAASTEPEVVPQVRALRPILLAMLDRYEEAYAVGRESLRHLPTAVPFADNVLANAMANIASVMGEYEEARRLIDAARRGQGTNASEFNLMYSESAEGILDLQEGRLRQATARFHLAVSGTRGRSGTQTGGNAWAGVPYAVALYENGQLDQAAHLLQVYLPLARDVGLPDLIAMGYGTLSRIAFCRGDVDQSVQLLTELEYVGHKGQLPRVVALARLERSRVLLVQGHHRAARDVLDRSEDPRLWERVARQRFMANDLATLEIARLRWEVHAGDPQAAAERLAKAAQAAQAEGRRRRVLKLQLLHAVALYRADRQPAALAALSSMLSEACVEGFVRLVLDEGDIVRPAVHAFDASLAAGSGPTPDPVFADYVKQLAVALGPVMPAPPAALPSTSALLLEPMTRGEIRVLHLLGEGYSNSAMAEKLFVSDSTIRTHLRNINTKLDSHSRTQAVALARRIGLIP</sequence>
<dbReference type="SUPFAM" id="SSF52540">
    <property type="entry name" value="P-loop containing nucleoside triphosphate hydrolases"/>
    <property type="match status" value="1"/>
</dbReference>
<dbReference type="SMART" id="SM00421">
    <property type="entry name" value="HTH_LUXR"/>
    <property type="match status" value="1"/>
</dbReference>
<dbReference type="PROSITE" id="PS50043">
    <property type="entry name" value="HTH_LUXR_2"/>
    <property type="match status" value="1"/>
</dbReference>
<evidence type="ECO:0000313" key="6">
    <source>
        <dbReference type="Proteomes" id="UP001363010"/>
    </source>
</evidence>
<evidence type="ECO:0000313" key="5">
    <source>
        <dbReference type="EMBL" id="MEJ8826088.1"/>
    </source>
</evidence>
<keyword evidence="6" id="KW-1185">Reference proteome</keyword>
<dbReference type="InterPro" id="IPR041664">
    <property type="entry name" value="AAA_16"/>
</dbReference>
<proteinExistence type="predicted"/>
<dbReference type="EMBL" id="JBBKZV010000029">
    <property type="protein sequence ID" value="MEJ8826088.1"/>
    <property type="molecule type" value="Genomic_DNA"/>
</dbReference>